<sequence length="121" mass="14062">MECYRLLKTMQEGAIRTRLNIPSHTGISYFIDFEFYSQGNELLGRKGSFKTPKECYHGTPFSPTSLDEAHGVLWAAAAPVRRGDQNPRIFLHTRCSYFIDFEFYSHGNELLGKREVLRLRR</sequence>
<comment type="caution">
    <text evidence="1">The sequence shown here is derived from an EMBL/GenBank/DDBJ whole genome shotgun (WGS) entry which is preliminary data.</text>
</comment>
<name>A0AAV4SZJ2_9ARAC</name>
<proteinExistence type="predicted"/>
<evidence type="ECO:0000313" key="1">
    <source>
        <dbReference type="EMBL" id="GIY38834.1"/>
    </source>
</evidence>
<dbReference type="Proteomes" id="UP001054837">
    <property type="component" value="Unassembled WGS sequence"/>
</dbReference>
<dbReference type="EMBL" id="BPLQ01008680">
    <property type="protein sequence ID" value="GIY38834.1"/>
    <property type="molecule type" value="Genomic_DNA"/>
</dbReference>
<keyword evidence="2" id="KW-1185">Reference proteome</keyword>
<reference evidence="1 2" key="1">
    <citation type="submission" date="2021-06" db="EMBL/GenBank/DDBJ databases">
        <title>Caerostris darwini draft genome.</title>
        <authorList>
            <person name="Kono N."/>
            <person name="Arakawa K."/>
        </authorList>
    </citation>
    <scope>NUCLEOTIDE SEQUENCE [LARGE SCALE GENOMIC DNA]</scope>
</reference>
<protein>
    <submittedName>
        <fullName evidence="1">Uncharacterized protein</fullName>
    </submittedName>
</protein>
<evidence type="ECO:0000313" key="2">
    <source>
        <dbReference type="Proteomes" id="UP001054837"/>
    </source>
</evidence>
<accession>A0AAV4SZJ2</accession>
<gene>
    <name evidence="1" type="ORF">CDAR_239941</name>
</gene>
<dbReference type="AlphaFoldDB" id="A0AAV4SZJ2"/>
<organism evidence="1 2">
    <name type="scientific">Caerostris darwini</name>
    <dbReference type="NCBI Taxonomy" id="1538125"/>
    <lineage>
        <taxon>Eukaryota</taxon>
        <taxon>Metazoa</taxon>
        <taxon>Ecdysozoa</taxon>
        <taxon>Arthropoda</taxon>
        <taxon>Chelicerata</taxon>
        <taxon>Arachnida</taxon>
        <taxon>Araneae</taxon>
        <taxon>Araneomorphae</taxon>
        <taxon>Entelegynae</taxon>
        <taxon>Araneoidea</taxon>
        <taxon>Araneidae</taxon>
        <taxon>Caerostris</taxon>
    </lineage>
</organism>